<reference evidence="3" key="2">
    <citation type="submission" date="2020-09" db="EMBL/GenBank/DDBJ databases">
        <authorList>
            <person name="Sun Q."/>
            <person name="Ohkuma M."/>
        </authorList>
    </citation>
    <scope>NUCLEOTIDE SEQUENCE</scope>
    <source>
        <strain evidence="3">JCM 12862</strain>
    </source>
</reference>
<evidence type="ECO:0000313" key="4">
    <source>
        <dbReference type="Proteomes" id="UP000612329"/>
    </source>
</evidence>
<dbReference type="CDD" id="cd07719">
    <property type="entry name" value="arylsulfatase_AtsA-like_MBL-fold"/>
    <property type="match status" value="1"/>
</dbReference>
<dbReference type="InterPro" id="IPR044094">
    <property type="entry name" value="AtsA-like_MBL-fold"/>
</dbReference>
<dbReference type="Gene3D" id="3.60.15.10">
    <property type="entry name" value="Ribonuclease Z/Hydroxyacylglutathione hydrolase-like"/>
    <property type="match status" value="1"/>
</dbReference>
<dbReference type="AlphaFoldDB" id="A0A8J3BGD4"/>
<protein>
    <submittedName>
        <fullName evidence="3">Ribonuclease Z</fullName>
    </submittedName>
</protein>
<name>A0A8J3BGD4_9FLAO</name>
<evidence type="ECO:0000256" key="1">
    <source>
        <dbReference type="ARBA" id="ARBA00022801"/>
    </source>
</evidence>
<keyword evidence="1" id="KW-0378">Hydrolase</keyword>
<dbReference type="SMART" id="SM00849">
    <property type="entry name" value="Lactamase_B"/>
    <property type="match status" value="1"/>
</dbReference>
<dbReference type="GO" id="GO:0042781">
    <property type="term" value="F:3'-tRNA processing endoribonuclease activity"/>
    <property type="evidence" value="ECO:0007669"/>
    <property type="project" value="TreeGrafter"/>
</dbReference>
<dbReference type="InterPro" id="IPR001279">
    <property type="entry name" value="Metallo-B-lactamas"/>
</dbReference>
<dbReference type="PANTHER" id="PTHR46018">
    <property type="entry name" value="ZINC PHOSPHODIESTERASE ELAC PROTEIN 1"/>
    <property type="match status" value="1"/>
</dbReference>
<comment type="caution">
    <text evidence="3">The sequence shown here is derived from an EMBL/GenBank/DDBJ whole genome shotgun (WGS) entry which is preliminary data.</text>
</comment>
<dbReference type="Proteomes" id="UP000612329">
    <property type="component" value="Unassembled WGS sequence"/>
</dbReference>
<dbReference type="InterPro" id="IPR036866">
    <property type="entry name" value="RibonucZ/Hydroxyglut_hydro"/>
</dbReference>
<dbReference type="RefSeq" id="WP_188650999.1">
    <property type="nucleotide sequence ID" value="NZ_BMNR01000002.1"/>
</dbReference>
<evidence type="ECO:0000313" key="3">
    <source>
        <dbReference type="EMBL" id="GGK19561.1"/>
    </source>
</evidence>
<gene>
    <name evidence="3" type="ORF">GCM10007962_12050</name>
</gene>
<organism evidence="3 4">
    <name type="scientific">Yeosuana aromativorans</name>
    <dbReference type="NCBI Taxonomy" id="288019"/>
    <lineage>
        <taxon>Bacteria</taxon>
        <taxon>Pseudomonadati</taxon>
        <taxon>Bacteroidota</taxon>
        <taxon>Flavobacteriia</taxon>
        <taxon>Flavobacteriales</taxon>
        <taxon>Flavobacteriaceae</taxon>
        <taxon>Yeosuana</taxon>
    </lineage>
</organism>
<feature type="domain" description="Metallo-beta-lactamase" evidence="2">
    <location>
        <begin position="66"/>
        <end position="246"/>
    </location>
</feature>
<evidence type="ECO:0000259" key="2">
    <source>
        <dbReference type="SMART" id="SM00849"/>
    </source>
</evidence>
<reference evidence="3" key="1">
    <citation type="journal article" date="2014" name="Int. J. Syst. Evol. Microbiol.">
        <title>Complete genome sequence of Corynebacterium casei LMG S-19264T (=DSM 44701T), isolated from a smear-ripened cheese.</title>
        <authorList>
            <consortium name="US DOE Joint Genome Institute (JGI-PGF)"/>
            <person name="Walter F."/>
            <person name="Albersmeier A."/>
            <person name="Kalinowski J."/>
            <person name="Ruckert C."/>
        </authorList>
    </citation>
    <scope>NUCLEOTIDE SEQUENCE</scope>
    <source>
        <strain evidence="3">JCM 12862</strain>
    </source>
</reference>
<accession>A0A8J3BGD4</accession>
<proteinExistence type="predicted"/>
<dbReference type="SUPFAM" id="SSF56281">
    <property type="entry name" value="Metallo-hydrolase/oxidoreductase"/>
    <property type="match status" value="1"/>
</dbReference>
<sequence length="322" mass="35857">MDKTNTKFSEKEHISKKRIETILFIFLLSLLFLKGNLQGQNTNPNTLKTRVVLLGTGTPGPNPNCSGPATAVVYGKRFFLFDAGSGVERMINAAKLPINGPEATFITHLHSDHTLGYPDLILTSWLMRRKKALNVYGPHGLQRMTNLLLDAYYEDIDIRTNHLEKEQAEYLKVNVKEIDSGIVYDSAGVKITAIPVLHGDWKEAYGFRIDTPDRSIVISGDTRPCDALVKASEGVDILVHEVYFGKGLKPEKRPGGEYWPEYCKSYHTSDIELGTIANKAKPKLLVLTHIIRNDATDSDLISGIREGGYKGKVIVGKDLDQF</sequence>
<keyword evidence="4" id="KW-1185">Reference proteome</keyword>
<dbReference type="Pfam" id="PF12706">
    <property type="entry name" value="Lactamase_B_2"/>
    <property type="match status" value="1"/>
</dbReference>
<dbReference type="PANTHER" id="PTHR46018:SF2">
    <property type="entry name" value="ZINC PHOSPHODIESTERASE ELAC PROTEIN 1"/>
    <property type="match status" value="1"/>
</dbReference>
<dbReference type="EMBL" id="BMNR01000002">
    <property type="protein sequence ID" value="GGK19561.1"/>
    <property type="molecule type" value="Genomic_DNA"/>
</dbReference>